<comment type="caution">
    <text evidence="1">The sequence shown here is derived from an EMBL/GenBank/DDBJ whole genome shotgun (WGS) entry which is preliminary data.</text>
</comment>
<proteinExistence type="predicted"/>
<organism evidence="1 2">
    <name type="scientific">Chaetomium tenue</name>
    <dbReference type="NCBI Taxonomy" id="1854479"/>
    <lineage>
        <taxon>Eukaryota</taxon>
        <taxon>Fungi</taxon>
        <taxon>Dikarya</taxon>
        <taxon>Ascomycota</taxon>
        <taxon>Pezizomycotina</taxon>
        <taxon>Sordariomycetes</taxon>
        <taxon>Sordariomycetidae</taxon>
        <taxon>Sordariales</taxon>
        <taxon>Chaetomiaceae</taxon>
        <taxon>Chaetomium</taxon>
    </lineage>
</organism>
<sequence>MVSIGNAEVSGSPSEAADTPRQARALDNKATAESREAGQITDSSSSTVSDLSPFGSGKQLISTLLANCFGDDGDYTTGGSLFPGSHDTYAWALASGEAQAGVPW</sequence>
<name>A0ACB7P4Y3_9PEZI</name>
<evidence type="ECO:0000313" key="2">
    <source>
        <dbReference type="Proteomes" id="UP000724584"/>
    </source>
</evidence>
<protein>
    <submittedName>
        <fullName evidence="1">Uncharacterized protein</fullName>
    </submittedName>
</protein>
<keyword evidence="2" id="KW-1185">Reference proteome</keyword>
<dbReference type="Proteomes" id="UP000724584">
    <property type="component" value="Unassembled WGS sequence"/>
</dbReference>
<reference evidence="1 2" key="1">
    <citation type="journal article" date="2021" name="Nat. Commun.">
        <title>Genetic determinants of endophytism in the Arabidopsis root mycobiome.</title>
        <authorList>
            <person name="Mesny F."/>
            <person name="Miyauchi S."/>
            <person name="Thiergart T."/>
            <person name="Pickel B."/>
            <person name="Atanasova L."/>
            <person name="Karlsson M."/>
            <person name="Huettel B."/>
            <person name="Barry K.W."/>
            <person name="Haridas S."/>
            <person name="Chen C."/>
            <person name="Bauer D."/>
            <person name="Andreopoulos W."/>
            <person name="Pangilinan J."/>
            <person name="LaButti K."/>
            <person name="Riley R."/>
            <person name="Lipzen A."/>
            <person name="Clum A."/>
            <person name="Drula E."/>
            <person name="Henrissat B."/>
            <person name="Kohler A."/>
            <person name="Grigoriev I.V."/>
            <person name="Martin F.M."/>
            <person name="Hacquard S."/>
        </authorList>
    </citation>
    <scope>NUCLEOTIDE SEQUENCE [LARGE SCALE GENOMIC DNA]</scope>
    <source>
        <strain evidence="1 2">MPI-SDFR-AT-0079</strain>
    </source>
</reference>
<gene>
    <name evidence="1" type="ORF">F5144DRAFT_604474</name>
</gene>
<dbReference type="EMBL" id="JAGIZQ010000005">
    <property type="protein sequence ID" value="KAH6628286.1"/>
    <property type="molecule type" value="Genomic_DNA"/>
</dbReference>
<evidence type="ECO:0000313" key="1">
    <source>
        <dbReference type="EMBL" id="KAH6628286.1"/>
    </source>
</evidence>
<accession>A0ACB7P4Y3</accession>